<dbReference type="Proteomes" id="UP000092565">
    <property type="component" value="Chromosome"/>
</dbReference>
<feature type="transmembrane region" description="Helical" evidence="7">
    <location>
        <begin position="413"/>
        <end position="441"/>
    </location>
</feature>
<keyword evidence="2" id="KW-1003">Cell membrane</keyword>
<gene>
    <name evidence="9" type="ORF">JL2886_02994</name>
    <name evidence="10" type="ORF">PXK24_06535</name>
</gene>
<protein>
    <recommendedName>
        <fullName evidence="7">TRAP transporter large permease protein</fullName>
    </recommendedName>
</protein>
<dbReference type="PATRIC" id="fig|60890.4.peg.2918"/>
<keyword evidence="7" id="KW-0813">Transport</keyword>
<dbReference type="Proteomes" id="UP001218364">
    <property type="component" value="Unassembled WGS sequence"/>
</dbReference>
<feature type="transmembrane region" description="Helical" evidence="7">
    <location>
        <begin position="188"/>
        <end position="210"/>
    </location>
</feature>
<feature type="transmembrane region" description="Helical" evidence="7">
    <location>
        <begin position="230"/>
        <end position="251"/>
    </location>
</feature>
<dbReference type="InterPro" id="IPR010656">
    <property type="entry name" value="DctM"/>
</dbReference>
<keyword evidence="5 7" id="KW-1133">Transmembrane helix</keyword>
<dbReference type="EMBL" id="JARCJK010000002">
    <property type="protein sequence ID" value="MDE4165343.1"/>
    <property type="molecule type" value="Genomic_DNA"/>
</dbReference>
<name>A0A1B0ZUS4_9RHOB</name>
<dbReference type="PIRSF" id="PIRSF006066">
    <property type="entry name" value="HI0050"/>
    <property type="match status" value="1"/>
</dbReference>
<reference evidence="10 12" key="2">
    <citation type="submission" date="2023-02" db="EMBL/GenBank/DDBJ databases">
        <title>Population genomics of bacteria associated with diatom.</title>
        <authorList>
            <person name="Xie J."/>
            <person name="Wang H."/>
        </authorList>
    </citation>
    <scope>NUCLEOTIDE SEQUENCE [LARGE SCALE GENOMIC DNA]</scope>
    <source>
        <strain evidence="10 12">PT47_8</strain>
    </source>
</reference>
<accession>A0A1B0ZUS4</accession>
<evidence type="ECO:0000313" key="9">
    <source>
        <dbReference type="EMBL" id="ANP37880.1"/>
    </source>
</evidence>
<keyword evidence="4 7" id="KW-0812">Transmembrane</keyword>
<feature type="transmembrane region" description="Helical" evidence="7">
    <location>
        <begin position="257"/>
        <end position="274"/>
    </location>
</feature>
<dbReference type="RefSeq" id="WP_065272635.1">
    <property type="nucleotide sequence ID" value="NZ_CP015124.1"/>
</dbReference>
<dbReference type="PANTHER" id="PTHR33362">
    <property type="entry name" value="SIALIC ACID TRAP TRANSPORTER PERMEASE PROTEIN SIAT-RELATED"/>
    <property type="match status" value="1"/>
</dbReference>
<keyword evidence="11" id="KW-1185">Reference proteome</keyword>
<dbReference type="OrthoDB" id="9790209at2"/>
<evidence type="ECO:0000259" key="8">
    <source>
        <dbReference type="Pfam" id="PF06808"/>
    </source>
</evidence>
<dbReference type="InterPro" id="IPR004681">
    <property type="entry name" value="TRAP_DctM"/>
</dbReference>
<evidence type="ECO:0000313" key="12">
    <source>
        <dbReference type="Proteomes" id="UP001218364"/>
    </source>
</evidence>
<organism evidence="9 11">
    <name type="scientific">Phaeobacter gallaeciensis</name>
    <dbReference type="NCBI Taxonomy" id="60890"/>
    <lineage>
        <taxon>Bacteria</taxon>
        <taxon>Pseudomonadati</taxon>
        <taxon>Pseudomonadota</taxon>
        <taxon>Alphaproteobacteria</taxon>
        <taxon>Rhodobacterales</taxon>
        <taxon>Roseobacteraceae</taxon>
        <taxon>Phaeobacter</taxon>
    </lineage>
</organism>
<dbReference type="GO" id="GO:0005886">
    <property type="term" value="C:plasma membrane"/>
    <property type="evidence" value="ECO:0007669"/>
    <property type="project" value="UniProtKB-SubCell"/>
</dbReference>
<comment type="similarity">
    <text evidence="7">Belongs to the TRAP transporter large permease family.</text>
</comment>
<proteinExistence type="inferred from homology"/>
<evidence type="ECO:0000256" key="1">
    <source>
        <dbReference type="ARBA" id="ARBA00004429"/>
    </source>
</evidence>
<evidence type="ECO:0000256" key="7">
    <source>
        <dbReference type="RuleBase" id="RU369079"/>
    </source>
</evidence>
<comment type="subcellular location">
    <subcellularLocation>
        <location evidence="1 7">Cell inner membrane</location>
        <topology evidence="1 7">Multi-pass membrane protein</topology>
    </subcellularLocation>
</comment>
<evidence type="ECO:0000313" key="11">
    <source>
        <dbReference type="Proteomes" id="UP000092565"/>
    </source>
</evidence>
<dbReference type="NCBIfam" id="TIGR00786">
    <property type="entry name" value="dctM"/>
    <property type="match status" value="1"/>
</dbReference>
<keyword evidence="6 7" id="KW-0472">Membrane</keyword>
<feature type="transmembrane region" description="Helical" evidence="7">
    <location>
        <begin position="152"/>
        <end position="176"/>
    </location>
</feature>
<feature type="transmembrane region" description="Helical" evidence="7">
    <location>
        <begin position="333"/>
        <end position="366"/>
    </location>
</feature>
<dbReference type="PANTHER" id="PTHR33362:SF5">
    <property type="entry name" value="C4-DICARBOXYLATE TRAP TRANSPORTER LARGE PERMEASE PROTEIN DCTM"/>
    <property type="match status" value="1"/>
</dbReference>
<evidence type="ECO:0000313" key="10">
    <source>
        <dbReference type="EMBL" id="MDE4165343.1"/>
    </source>
</evidence>
<sequence>MDASTIGLIAFAAVLILLALRVPISFTLAAVAAVGTFCIFAFRTGTFMPERAIRATTSMVFSNSFDLIHSYDLSMIPLFIALGHIAYKADITTRIYHAARVWLSAVPGGVAMASVMGCGGFSAITGSSIACASTMGRICTPEMLRMGYDNRLATASVAAGGTLGSLIPPSVLFIIYGIFTETSINRLFVAGILPGLLTLAGFVLVIFIWVKRDPAAAPVDTAEISYADRFRAAALAWPAFVLFIVIIGGIYGGIFTATEAAAVCLSLAVLIGVLQRKLTLTSIWEAFRETCLQTASIFFIAAGAKIFVAFVALTGVAPAIVDVVTQAELSVFWLLLSIALIYLLLGMFLDPIGIMVLTLPLVVPLVETYGMDLIWFGVVIIKLLEIGLITPPVGLNVFVIANVVGKDAPIDRIFAGIARFLSVDVIVLILLMAFPAISLLLPNSMM</sequence>
<feature type="transmembrane region" description="Helical" evidence="7">
    <location>
        <begin position="70"/>
        <end position="89"/>
    </location>
</feature>
<feature type="transmembrane region" description="Helical" evidence="7">
    <location>
        <begin position="109"/>
        <end position="131"/>
    </location>
</feature>
<feature type="domain" description="TRAP C4-dicarboxylate transport system permease DctM subunit" evidence="8">
    <location>
        <begin position="12"/>
        <end position="437"/>
    </location>
</feature>
<dbReference type="Pfam" id="PF06808">
    <property type="entry name" value="DctM"/>
    <property type="match status" value="1"/>
</dbReference>
<evidence type="ECO:0000256" key="6">
    <source>
        <dbReference type="ARBA" id="ARBA00023136"/>
    </source>
</evidence>
<reference evidence="9 11" key="1">
    <citation type="submission" date="2016-04" db="EMBL/GenBank/DDBJ databases">
        <authorList>
            <person name="Evans L.H."/>
            <person name="Alamgir A."/>
            <person name="Owens N."/>
            <person name="Weber N.D."/>
            <person name="Virtaneva K."/>
            <person name="Barbian K."/>
            <person name="Babar A."/>
            <person name="Rosenke K."/>
        </authorList>
    </citation>
    <scope>NUCLEOTIDE SEQUENCE [LARGE SCALE GENOMIC DNA]</scope>
    <source>
        <strain evidence="9 11">JL2886</strain>
    </source>
</reference>
<dbReference type="GO" id="GO:0022857">
    <property type="term" value="F:transmembrane transporter activity"/>
    <property type="evidence" value="ECO:0007669"/>
    <property type="project" value="UniProtKB-UniRule"/>
</dbReference>
<feature type="transmembrane region" description="Helical" evidence="7">
    <location>
        <begin position="295"/>
        <end position="321"/>
    </location>
</feature>
<evidence type="ECO:0000256" key="4">
    <source>
        <dbReference type="ARBA" id="ARBA00022692"/>
    </source>
</evidence>
<feature type="transmembrane region" description="Helical" evidence="7">
    <location>
        <begin position="31"/>
        <end position="49"/>
    </location>
</feature>
<dbReference type="AlphaFoldDB" id="A0A1B0ZUS4"/>
<evidence type="ECO:0000256" key="3">
    <source>
        <dbReference type="ARBA" id="ARBA00022519"/>
    </source>
</evidence>
<comment type="subunit">
    <text evidence="7">The complex comprises the extracytoplasmic solute receptor protein and the two transmembrane proteins.</text>
</comment>
<evidence type="ECO:0000256" key="2">
    <source>
        <dbReference type="ARBA" id="ARBA00022475"/>
    </source>
</evidence>
<keyword evidence="3 7" id="KW-0997">Cell inner membrane</keyword>
<evidence type="ECO:0000256" key="5">
    <source>
        <dbReference type="ARBA" id="ARBA00022989"/>
    </source>
</evidence>
<feature type="transmembrane region" description="Helical" evidence="7">
    <location>
        <begin position="373"/>
        <end position="401"/>
    </location>
</feature>
<comment type="function">
    <text evidence="7">Part of the tripartite ATP-independent periplasmic (TRAP) transport system.</text>
</comment>
<dbReference type="EMBL" id="CP015124">
    <property type="protein sequence ID" value="ANP37880.1"/>
    <property type="molecule type" value="Genomic_DNA"/>
</dbReference>